<dbReference type="Proteomes" id="UP000001203">
    <property type="component" value="Chromosome circular"/>
</dbReference>
<proteinExistence type="predicted"/>
<dbReference type="EMBL" id="CP000806">
    <property type="protein sequence ID" value="ACB53666.1"/>
    <property type="molecule type" value="Genomic_DNA"/>
</dbReference>
<reference evidence="2 3" key="1">
    <citation type="journal article" date="2008" name="Proc. Natl. Acad. Sci. U.S.A.">
        <title>The genome of Cyanothece 51142, a unicellular diazotrophic cyanobacterium important in the marine nitrogen cycle.</title>
        <authorList>
            <person name="Welsh E.A."/>
            <person name="Liberton M."/>
            <person name="Stoeckel J."/>
            <person name="Loh T."/>
            <person name="Elvitigala T."/>
            <person name="Wang C."/>
            <person name="Wollam A."/>
            <person name="Fulton R.S."/>
            <person name="Clifton S.W."/>
            <person name="Jacobs J.M."/>
            <person name="Aurora R."/>
            <person name="Ghosh B.K."/>
            <person name="Sherman L.A."/>
            <person name="Smith R.D."/>
            <person name="Wilson R.K."/>
            <person name="Pakrasi H.B."/>
        </authorList>
    </citation>
    <scope>NUCLEOTIDE SEQUENCE [LARGE SCALE GENOMIC DNA]</scope>
    <source>
        <strain evidence="3">ATCC 51142 / BH68</strain>
    </source>
</reference>
<dbReference type="InterPro" id="IPR036061">
    <property type="entry name" value="CheW-like_dom_sf"/>
</dbReference>
<dbReference type="Gene3D" id="2.30.30.40">
    <property type="entry name" value="SH3 Domains"/>
    <property type="match status" value="1"/>
</dbReference>
<dbReference type="Pfam" id="PF01584">
    <property type="entry name" value="CheW"/>
    <property type="match status" value="1"/>
</dbReference>
<feature type="domain" description="CheW-like" evidence="1">
    <location>
        <begin position="22"/>
        <end position="169"/>
    </location>
</feature>
<dbReference type="SMART" id="SM00260">
    <property type="entry name" value="CheW"/>
    <property type="match status" value="1"/>
</dbReference>
<dbReference type="AlphaFoldDB" id="B1WTF1"/>
<accession>B1WTF1</accession>
<dbReference type="eggNOG" id="COG0835">
    <property type="taxonomic scope" value="Bacteria"/>
</dbReference>
<dbReference type="GO" id="GO:0007165">
    <property type="term" value="P:signal transduction"/>
    <property type="evidence" value="ECO:0007669"/>
    <property type="project" value="InterPro"/>
</dbReference>
<evidence type="ECO:0000313" key="2">
    <source>
        <dbReference type="EMBL" id="ACB53666.1"/>
    </source>
</evidence>
<name>B1WTF1_CROS5</name>
<dbReference type="InterPro" id="IPR002545">
    <property type="entry name" value="CheW-lke_dom"/>
</dbReference>
<protein>
    <recommendedName>
        <fullName evidence="1">CheW-like domain-containing protein</fullName>
    </recommendedName>
</protein>
<dbReference type="GO" id="GO:0006935">
    <property type="term" value="P:chemotaxis"/>
    <property type="evidence" value="ECO:0007669"/>
    <property type="project" value="InterPro"/>
</dbReference>
<dbReference type="SUPFAM" id="SSF50341">
    <property type="entry name" value="CheW-like"/>
    <property type="match status" value="1"/>
</dbReference>
<dbReference type="PROSITE" id="PS50851">
    <property type="entry name" value="CHEW"/>
    <property type="match status" value="1"/>
</dbReference>
<sequence length="175" mass="19879">MIMTIYSHHRSRRLANKNKENTRQIVTFLLGKEWFALPIDAIQKVVQLGKIYGDPQQKGISLTHYQGQELLVIDVARRIFGTEVLLSHKDTEQTRFLLIIHNKNNEIVGLPIDSPPSILRIPESALIPLPDIYLTQGNIDCISSTLIQVNEQQSFFLLDVSQLMSVKGDHLSVTH</sequence>
<dbReference type="Gene3D" id="2.40.50.180">
    <property type="entry name" value="CheA-289, Domain 4"/>
    <property type="match status" value="1"/>
</dbReference>
<gene>
    <name evidence="2" type="ordered locus">cce_4318</name>
</gene>
<dbReference type="HOGENOM" id="CLU_1530114_0_0_3"/>
<evidence type="ECO:0000259" key="1">
    <source>
        <dbReference type="PROSITE" id="PS50851"/>
    </source>
</evidence>
<evidence type="ECO:0000313" key="3">
    <source>
        <dbReference type="Proteomes" id="UP000001203"/>
    </source>
</evidence>
<keyword evidence="3" id="KW-1185">Reference proteome</keyword>
<organism evidence="2 3">
    <name type="scientific">Crocosphaera subtropica (strain ATCC 51142 / BH68)</name>
    <name type="common">Cyanothece sp. (strain ATCC 51142)</name>
    <dbReference type="NCBI Taxonomy" id="43989"/>
    <lineage>
        <taxon>Bacteria</taxon>
        <taxon>Bacillati</taxon>
        <taxon>Cyanobacteriota</taxon>
        <taxon>Cyanophyceae</taxon>
        <taxon>Oscillatoriophycideae</taxon>
        <taxon>Chroococcales</taxon>
        <taxon>Aphanothecaceae</taxon>
        <taxon>Crocosphaera</taxon>
        <taxon>Crocosphaera subtropica</taxon>
    </lineage>
</organism>
<dbReference type="STRING" id="43989.cce_4318"/>
<dbReference type="KEGG" id="cyt:cce_4318"/>